<feature type="region of interest" description="Disordered" evidence="1">
    <location>
        <begin position="34"/>
        <end position="58"/>
    </location>
</feature>
<accession>A0A1V2H4B6</accession>
<comment type="caution">
    <text evidence="2">The sequence shown here is derived from an EMBL/GenBank/DDBJ whole genome shotgun (WGS) entry which is preliminary data.</text>
</comment>
<keyword evidence="2" id="KW-0238">DNA-binding</keyword>
<reference evidence="2 3" key="1">
    <citation type="submission" date="2016-10" db="EMBL/GenBank/DDBJ databases">
        <title>Draft Genome sequence of Roseomonas sp. strain M3.</title>
        <authorList>
            <person name="Subhash Y."/>
            <person name="Lee S."/>
        </authorList>
    </citation>
    <scope>NUCLEOTIDE SEQUENCE [LARGE SCALE GENOMIC DNA]</scope>
    <source>
        <strain evidence="2 3">M3</strain>
    </source>
</reference>
<sequence length="119" mass="13434">MTAQKDGDDSYAEFRRVVNMPPARLRKWLDSEASRSVGMTKGGEKVTKAGEGEAVGHHMGERILEIRATAKAALTEQDKADMRKVIGYVHRHLAQRPSGDVKDSRWRHSLMNWGHDPLR</sequence>
<dbReference type="AlphaFoldDB" id="A0A1V2H4B6"/>
<dbReference type="RefSeq" id="WP_076957067.1">
    <property type="nucleotide sequence ID" value="NZ_MLCO01000073.1"/>
</dbReference>
<evidence type="ECO:0000256" key="1">
    <source>
        <dbReference type="SAM" id="MobiDB-lite"/>
    </source>
</evidence>
<proteinExistence type="predicted"/>
<evidence type="ECO:0000313" key="2">
    <source>
        <dbReference type="EMBL" id="ONG55512.1"/>
    </source>
</evidence>
<feature type="compositionally biased region" description="Basic and acidic residues" evidence="1">
    <location>
        <begin position="42"/>
        <end position="58"/>
    </location>
</feature>
<dbReference type="EMBL" id="MLCO01000073">
    <property type="protein sequence ID" value="ONG55512.1"/>
    <property type="molecule type" value="Genomic_DNA"/>
</dbReference>
<dbReference type="OrthoDB" id="513524at2"/>
<dbReference type="PANTHER" id="PTHR40630:SF1">
    <property type="entry name" value="DNA-BINDING PROTEIN"/>
    <property type="match status" value="1"/>
</dbReference>
<dbReference type="InterPro" id="IPR021487">
    <property type="entry name" value="DUF3140"/>
</dbReference>
<dbReference type="Proteomes" id="UP000188879">
    <property type="component" value="Unassembled WGS sequence"/>
</dbReference>
<evidence type="ECO:0000313" key="3">
    <source>
        <dbReference type="Proteomes" id="UP000188879"/>
    </source>
</evidence>
<dbReference type="PANTHER" id="PTHR40630">
    <property type="entry name" value="POSSIBLE DNA-BINDING PROTEIN"/>
    <property type="match status" value="1"/>
</dbReference>
<name>A0A1V2H4B6_9PROT</name>
<gene>
    <name evidence="2" type="ORF">BKE38_09245</name>
</gene>
<dbReference type="GO" id="GO:0003677">
    <property type="term" value="F:DNA binding"/>
    <property type="evidence" value="ECO:0007669"/>
    <property type="project" value="UniProtKB-KW"/>
</dbReference>
<dbReference type="Pfam" id="PF11338">
    <property type="entry name" value="DUF3140"/>
    <property type="match status" value="1"/>
</dbReference>
<organism evidence="2 3">
    <name type="scientific">Teichococcus deserti</name>
    <dbReference type="NCBI Taxonomy" id="1817963"/>
    <lineage>
        <taxon>Bacteria</taxon>
        <taxon>Pseudomonadati</taxon>
        <taxon>Pseudomonadota</taxon>
        <taxon>Alphaproteobacteria</taxon>
        <taxon>Acetobacterales</taxon>
        <taxon>Roseomonadaceae</taxon>
        <taxon>Roseomonas</taxon>
    </lineage>
</organism>
<protein>
    <submittedName>
        <fullName evidence="2">DNA-binding protein</fullName>
    </submittedName>
</protein>
<keyword evidence="3" id="KW-1185">Reference proteome</keyword>